<sequence length="303" mass="33773">MAVHVDLQASGDELRQRLYDGHLLVMTRLPSVAQLVEHARAQLTDLFAPHDPLHAHEHFSPEEMAKILGGWKPRFIHDERSKKLVRNIIEETGFDATETHYDVPKPRTAFPVGHLTTGVAFAFPWHRDVWYSAPNQQLNWWLPVFPVRETNAMSFDLDRFNAPVPNNSGDFDYYANNVGRLSTAASVRKEAQVRPGATDHNPPNEQVVLPAPGQVLLFSGAHLHRSIPNTSGLARYSIDFRTVHAPDVLAQKGAPLADTYCTGTAIRDFINVADESRFAEETVVSLYGAPPADAMLVFEAPKN</sequence>
<dbReference type="RefSeq" id="WP_190255464.1">
    <property type="nucleotide sequence ID" value="NZ_BMPI01000056.1"/>
</dbReference>
<dbReference type="AlphaFoldDB" id="A0A917U9M0"/>
<name>A0A917U9M0_9ACTN</name>
<dbReference type="Gene3D" id="2.60.120.620">
    <property type="entry name" value="q2cbj1_9rhob like domain"/>
    <property type="match status" value="1"/>
</dbReference>
<comment type="caution">
    <text evidence="1">The sequence shown here is derived from an EMBL/GenBank/DDBJ whole genome shotgun (WGS) entry which is preliminary data.</text>
</comment>
<evidence type="ECO:0000313" key="2">
    <source>
        <dbReference type="Proteomes" id="UP000642070"/>
    </source>
</evidence>
<evidence type="ECO:0000313" key="1">
    <source>
        <dbReference type="EMBL" id="GGM67876.1"/>
    </source>
</evidence>
<reference evidence="1" key="1">
    <citation type="journal article" date="2014" name="Int. J. Syst. Evol. Microbiol.">
        <title>Complete genome sequence of Corynebacterium casei LMG S-19264T (=DSM 44701T), isolated from a smear-ripened cheese.</title>
        <authorList>
            <consortium name="US DOE Joint Genome Institute (JGI-PGF)"/>
            <person name="Walter F."/>
            <person name="Albersmeier A."/>
            <person name="Kalinowski J."/>
            <person name="Ruckert C."/>
        </authorList>
    </citation>
    <scope>NUCLEOTIDE SEQUENCE</scope>
    <source>
        <strain evidence="1">JCM 19831</strain>
    </source>
</reference>
<protein>
    <recommendedName>
        <fullName evidence="3">Phytanoyl-CoA dioxygenase</fullName>
    </recommendedName>
</protein>
<gene>
    <name evidence="1" type="ORF">GCM10007977_082140</name>
</gene>
<proteinExistence type="predicted"/>
<keyword evidence="2" id="KW-1185">Reference proteome</keyword>
<reference evidence="1" key="2">
    <citation type="submission" date="2020-09" db="EMBL/GenBank/DDBJ databases">
        <authorList>
            <person name="Sun Q."/>
            <person name="Ohkuma M."/>
        </authorList>
    </citation>
    <scope>NUCLEOTIDE SEQUENCE</scope>
    <source>
        <strain evidence="1">JCM 19831</strain>
    </source>
</reference>
<dbReference type="EMBL" id="BMPI01000056">
    <property type="protein sequence ID" value="GGM67876.1"/>
    <property type="molecule type" value="Genomic_DNA"/>
</dbReference>
<accession>A0A917U9M0</accession>
<evidence type="ECO:0008006" key="3">
    <source>
        <dbReference type="Google" id="ProtNLM"/>
    </source>
</evidence>
<dbReference type="SUPFAM" id="SSF51197">
    <property type="entry name" value="Clavaminate synthase-like"/>
    <property type="match status" value="1"/>
</dbReference>
<dbReference type="Proteomes" id="UP000642070">
    <property type="component" value="Unassembled WGS sequence"/>
</dbReference>
<organism evidence="1 2">
    <name type="scientific">Dactylosporangium sucinum</name>
    <dbReference type="NCBI Taxonomy" id="1424081"/>
    <lineage>
        <taxon>Bacteria</taxon>
        <taxon>Bacillati</taxon>
        <taxon>Actinomycetota</taxon>
        <taxon>Actinomycetes</taxon>
        <taxon>Micromonosporales</taxon>
        <taxon>Micromonosporaceae</taxon>
        <taxon>Dactylosporangium</taxon>
    </lineage>
</organism>